<protein>
    <submittedName>
        <fullName evidence="2">Uncharacterized protein</fullName>
    </submittedName>
</protein>
<accession>A0ABS8V9H2</accession>
<evidence type="ECO:0000256" key="1">
    <source>
        <dbReference type="SAM" id="MobiDB-lite"/>
    </source>
</evidence>
<organism evidence="2 3">
    <name type="scientific">Datura stramonium</name>
    <name type="common">Jimsonweed</name>
    <name type="synonym">Common thornapple</name>
    <dbReference type="NCBI Taxonomy" id="4076"/>
    <lineage>
        <taxon>Eukaryota</taxon>
        <taxon>Viridiplantae</taxon>
        <taxon>Streptophyta</taxon>
        <taxon>Embryophyta</taxon>
        <taxon>Tracheophyta</taxon>
        <taxon>Spermatophyta</taxon>
        <taxon>Magnoliopsida</taxon>
        <taxon>eudicotyledons</taxon>
        <taxon>Gunneridae</taxon>
        <taxon>Pentapetalae</taxon>
        <taxon>asterids</taxon>
        <taxon>lamiids</taxon>
        <taxon>Solanales</taxon>
        <taxon>Solanaceae</taxon>
        <taxon>Solanoideae</taxon>
        <taxon>Datureae</taxon>
        <taxon>Datura</taxon>
    </lineage>
</organism>
<feature type="non-terminal residue" evidence="2">
    <location>
        <position position="1"/>
    </location>
</feature>
<sequence>TIVSLSLHCPSTPPTTPHHCPPVHSSHSPSQAAVSLLTFPSPFSPSNPATVGRKTYCPSRPKAAAPSISLHSLVFLPPTDRRSHKTKTLTPIHCKQTTNSPENPARRSSQNRSPTRPPEYKWEKTNNVIASL</sequence>
<feature type="compositionally biased region" description="Polar residues" evidence="1">
    <location>
        <begin position="95"/>
        <end position="114"/>
    </location>
</feature>
<comment type="caution">
    <text evidence="2">The sequence shown here is derived from an EMBL/GenBank/DDBJ whole genome shotgun (WGS) entry which is preliminary data.</text>
</comment>
<dbReference type="EMBL" id="JACEIK010004015">
    <property type="protein sequence ID" value="MCD9643843.1"/>
    <property type="molecule type" value="Genomic_DNA"/>
</dbReference>
<evidence type="ECO:0000313" key="2">
    <source>
        <dbReference type="EMBL" id="MCD9643843.1"/>
    </source>
</evidence>
<gene>
    <name evidence="2" type="ORF">HAX54_031695</name>
</gene>
<name>A0ABS8V9H2_DATST</name>
<reference evidence="2 3" key="1">
    <citation type="journal article" date="2021" name="BMC Genomics">
        <title>Datura genome reveals duplications of psychoactive alkaloid biosynthetic genes and high mutation rate following tissue culture.</title>
        <authorList>
            <person name="Rajewski A."/>
            <person name="Carter-House D."/>
            <person name="Stajich J."/>
            <person name="Litt A."/>
        </authorList>
    </citation>
    <scope>NUCLEOTIDE SEQUENCE [LARGE SCALE GENOMIC DNA]</scope>
    <source>
        <strain evidence="2">AR-01</strain>
    </source>
</reference>
<keyword evidence="3" id="KW-1185">Reference proteome</keyword>
<feature type="region of interest" description="Disordered" evidence="1">
    <location>
        <begin position="43"/>
        <end position="64"/>
    </location>
</feature>
<proteinExistence type="predicted"/>
<dbReference type="Proteomes" id="UP000823775">
    <property type="component" value="Unassembled WGS sequence"/>
</dbReference>
<evidence type="ECO:0000313" key="3">
    <source>
        <dbReference type="Proteomes" id="UP000823775"/>
    </source>
</evidence>
<feature type="region of interest" description="Disordered" evidence="1">
    <location>
        <begin position="76"/>
        <end position="132"/>
    </location>
</feature>